<organism evidence="2 3">
    <name type="scientific">Puccinia striiformis f. sp. tritici PST-78</name>
    <dbReference type="NCBI Taxonomy" id="1165861"/>
    <lineage>
        <taxon>Eukaryota</taxon>
        <taxon>Fungi</taxon>
        <taxon>Dikarya</taxon>
        <taxon>Basidiomycota</taxon>
        <taxon>Pucciniomycotina</taxon>
        <taxon>Pucciniomycetes</taxon>
        <taxon>Pucciniales</taxon>
        <taxon>Pucciniaceae</taxon>
        <taxon>Puccinia</taxon>
    </lineage>
</organism>
<name>A0A0L0UQH3_9BASI</name>
<evidence type="ECO:0008006" key="4">
    <source>
        <dbReference type="Google" id="ProtNLM"/>
    </source>
</evidence>
<reference evidence="3" key="1">
    <citation type="submission" date="2014-03" db="EMBL/GenBank/DDBJ databases">
        <title>The Genome Sequence of Puccinia striiformis f. sp. tritici PST-78.</title>
        <authorList>
            <consortium name="The Broad Institute Genome Sequencing Platform"/>
            <person name="Cuomo C."/>
            <person name="Hulbert S."/>
            <person name="Chen X."/>
            <person name="Walker B."/>
            <person name="Young S.K."/>
            <person name="Zeng Q."/>
            <person name="Gargeya S."/>
            <person name="Fitzgerald M."/>
            <person name="Haas B."/>
            <person name="Abouelleil A."/>
            <person name="Alvarado L."/>
            <person name="Arachchi H.M."/>
            <person name="Berlin A.M."/>
            <person name="Chapman S.B."/>
            <person name="Goldberg J."/>
            <person name="Griggs A."/>
            <person name="Gujja S."/>
            <person name="Hansen M."/>
            <person name="Howarth C."/>
            <person name="Imamovic A."/>
            <person name="Larimer J."/>
            <person name="McCowan C."/>
            <person name="Montmayeur A."/>
            <person name="Murphy C."/>
            <person name="Neiman D."/>
            <person name="Pearson M."/>
            <person name="Priest M."/>
            <person name="Roberts A."/>
            <person name="Saif S."/>
            <person name="Shea T."/>
            <person name="Sisk P."/>
            <person name="Sykes S."/>
            <person name="Wortman J."/>
            <person name="Nusbaum C."/>
            <person name="Birren B."/>
        </authorList>
    </citation>
    <scope>NUCLEOTIDE SEQUENCE [LARGE SCALE GENOMIC DNA]</scope>
    <source>
        <strain evidence="3">race PST-78</strain>
    </source>
</reference>
<gene>
    <name evidence="2" type="ORF">PSTG_17371</name>
</gene>
<keyword evidence="3" id="KW-1185">Reference proteome</keyword>
<dbReference type="Gene3D" id="1.25.40.10">
    <property type="entry name" value="Tetratricopeptide repeat domain"/>
    <property type="match status" value="1"/>
</dbReference>
<accession>A0A0L0UQH3</accession>
<dbReference type="EMBL" id="AJIL01000467">
    <property type="protein sequence ID" value="KNE89171.1"/>
    <property type="molecule type" value="Genomic_DNA"/>
</dbReference>
<sequence>MSSSIVPRTHNHDLHENHLTPLKRSAEQSDPPTLSELTPCKSRRTEFMVSNGVMYVFSPDMTCLQMYTSAQKSRIRIEDLEASQNLEQRSKATYSCYSVGNLSMATTLYEEFLGYGLSQSINGDGHPIIVQSIFNLTRCYLALGQFGKAQNTLQGLWDLKNSAAIGPTHSLFPELSSLYFKMTKCLVEVQDKVNQEPGMVGLERSVKSIQRRSQNLDGSGNREAAVVLLKKCLETLPLDSYEFNKDFKNIIVELHLSLAKGYANTGRHAEAHSTLEQVWNPTRKFAITLTHKCFQRVANLYWILTNNINNHLSS</sequence>
<dbReference type="InterPro" id="IPR011990">
    <property type="entry name" value="TPR-like_helical_dom_sf"/>
</dbReference>
<proteinExistence type="predicted"/>
<dbReference type="AlphaFoldDB" id="A0A0L0UQH3"/>
<comment type="caution">
    <text evidence="2">The sequence shown here is derived from an EMBL/GenBank/DDBJ whole genome shotgun (WGS) entry which is preliminary data.</text>
</comment>
<evidence type="ECO:0000313" key="3">
    <source>
        <dbReference type="Proteomes" id="UP000054564"/>
    </source>
</evidence>
<protein>
    <recommendedName>
        <fullName evidence="4">MalT-like TPR region domain-containing protein</fullName>
    </recommendedName>
</protein>
<dbReference type="SUPFAM" id="SSF48452">
    <property type="entry name" value="TPR-like"/>
    <property type="match status" value="1"/>
</dbReference>
<dbReference type="Proteomes" id="UP000054564">
    <property type="component" value="Unassembled WGS sequence"/>
</dbReference>
<evidence type="ECO:0000256" key="1">
    <source>
        <dbReference type="SAM" id="MobiDB-lite"/>
    </source>
</evidence>
<feature type="region of interest" description="Disordered" evidence="1">
    <location>
        <begin position="1"/>
        <end position="38"/>
    </location>
</feature>
<evidence type="ECO:0000313" key="2">
    <source>
        <dbReference type="EMBL" id="KNE89171.1"/>
    </source>
</evidence>